<name>A0A9X0WDM0_9GAMM</name>
<dbReference type="GO" id="GO:0008854">
    <property type="term" value="F:exodeoxyribonuclease V activity"/>
    <property type="evidence" value="ECO:0007669"/>
    <property type="project" value="InterPro"/>
</dbReference>
<comment type="subunit">
    <text evidence="10">Heterotrimer of RecB, RecC and RecD. All subunits contribute to DNA-binding.</text>
</comment>
<protein>
    <recommendedName>
        <fullName evidence="10">RecBCD enzyme subunit RecC</fullName>
    </recommendedName>
    <alternativeName>
        <fullName evidence="10">Exonuclease V subunit RecC</fullName>
        <shortName evidence="10">ExoV subunit RecC</shortName>
    </alternativeName>
    <alternativeName>
        <fullName evidence="10">Helicase/nuclease RecBCD subunit RecC</fullName>
    </alternativeName>
</protein>
<evidence type="ECO:0000256" key="9">
    <source>
        <dbReference type="ARBA" id="ARBA00023204"/>
    </source>
</evidence>
<evidence type="ECO:0000256" key="7">
    <source>
        <dbReference type="ARBA" id="ARBA00022840"/>
    </source>
</evidence>
<dbReference type="Pfam" id="PF04257">
    <property type="entry name" value="Exonuc_V_gamma"/>
    <property type="match status" value="1"/>
</dbReference>
<dbReference type="GO" id="GO:0000724">
    <property type="term" value="P:double-strand break repair via homologous recombination"/>
    <property type="evidence" value="ECO:0007669"/>
    <property type="project" value="UniProtKB-UniRule"/>
</dbReference>
<dbReference type="InterPro" id="IPR011335">
    <property type="entry name" value="Restrct_endonuc-II-like"/>
</dbReference>
<dbReference type="HAMAP" id="MF_01486">
    <property type="entry name" value="RecC"/>
    <property type="match status" value="1"/>
</dbReference>
<evidence type="ECO:0000256" key="3">
    <source>
        <dbReference type="ARBA" id="ARBA00022763"/>
    </source>
</evidence>
<evidence type="ECO:0000256" key="8">
    <source>
        <dbReference type="ARBA" id="ARBA00023125"/>
    </source>
</evidence>
<reference evidence="12 13" key="1">
    <citation type="journal article" date="2020" name="Microorganisms">
        <title>Osmotic Adaptation and Compatible Solute Biosynthesis of Phototrophic Bacteria as Revealed from Genome Analyses.</title>
        <authorList>
            <person name="Imhoff J.F."/>
            <person name="Rahn T."/>
            <person name="Kunzel S."/>
            <person name="Keller A."/>
            <person name="Neulinger S.C."/>
        </authorList>
    </citation>
    <scope>NUCLEOTIDE SEQUENCE [LARGE SCALE GENOMIC DNA]</scope>
    <source>
        <strain evidence="12 13">DSM 25653</strain>
    </source>
</reference>
<dbReference type="InterPro" id="IPR006697">
    <property type="entry name" value="RecC"/>
</dbReference>
<keyword evidence="13" id="KW-1185">Reference proteome</keyword>
<keyword evidence="6 10" id="KW-0269">Exonuclease</keyword>
<sequence>MAQLAGQDEGRDGVQDGVQDEVQVKDQSSAWQTGFMLIQGNRLESLRGLMTTWLRRYPLHPLENEVVLVQSNGIGQWLKLALAAPARDGSGGDDLDGGCGIAAAVDLMLPARFLWQTYRAVLGELPETSAYEKTPLSWRLYRLLGDLDAQAVAAEQVACLEPLRGFLAVDGDARRRQQLAERLADLYDQYQVYRADWLAAWQQGEDVLIRPNGKRDLLPESQCWQPLLWRRLQQDLQQHLPPDQLQGASRAEIHQRFLSRAASLSWQTRPTALPRRVIVFGISSLPRQAIEVLQAIAPVTQVMLFVQNPSRHYWGDIVEGRELFRSHYRRSSARKVPEDVDETELHLHGHPLLAAWGKQGRDYIRLLDEYDEREQYEAHFQAQSLTIDLFESAGGEDDAARTLLQQLQDDILELRPLAERQAAASAIDPTRDHSLRFLVAHSPQREVEILHDQLLEAFAEADRAGAPLPPRQILVMVPDIATYAPSIAAVFGRLAVDDPRRIPFHIADQGLRQRDPLLIGVEQLLNLPQARFAVSEVFDLLEIPAVRARFGLDEADLPRLRQWIDGANIRWGLDARQRARLGLPDGLEQNSWQFGLQRMLLGFATGVSGAWQGIEPFDEVAGLEAALIGSLAELLETLNQAWQALQQPRTPADWSALLAEQLDALFLASSEADEWALASVRQVLEQWLLDCAMGGVEDELLPLEVVRDSLLTGLDAPTLSQRFLAGAVNFATLMPMRAIPFRQIWLLGMNDGDYPRSRRPADFDLMANDYRPGGRSRREDDRYLFLEALLAARERLVISWVGRSIRDNSERPASVLVGQLRDHLAAGWQLAGSRNPVDGAGEGHSGQALVAALTTEHPLQPFSRRYFQPLAEAGRDPRLFTFASEWQAMHRRLTEQPAEPPPRLGPATFEGPIRLSLLGDFLRYPVKTFYRQRLSLYLDAEVEQRDDEEPFDLDGLGSWGLRSAILSSIQQRLVAEPTVATEDCLQVAIARLARAGQLPMRPFDAAWVARLGDELSLPLARFRALAAEHPLRLPVQPVQLETDGLRLEDSLAGLCADTAGNRLRLTLQPSRLLQDDKPKWYHLVRHWPAHLAAQQAGPTTTCLLGPETEIMLSPLSIEEAETELCNLMSGYRRGLSELLPLACKTAFASLMGEQGRPVTAYEGGFNQNGECMEHAGYRRFWPSYAALSGDTRFHALVDQLYRPLVERVRHGTSGRVGGEPQMSRDEQKK</sequence>
<dbReference type="AlphaFoldDB" id="A0A9X0WDM0"/>
<evidence type="ECO:0000313" key="13">
    <source>
        <dbReference type="Proteomes" id="UP001138768"/>
    </source>
</evidence>
<evidence type="ECO:0000256" key="4">
    <source>
        <dbReference type="ARBA" id="ARBA00022801"/>
    </source>
</evidence>
<keyword evidence="1 10" id="KW-0540">Nuclease</keyword>
<dbReference type="GO" id="GO:0005524">
    <property type="term" value="F:ATP binding"/>
    <property type="evidence" value="ECO:0007669"/>
    <property type="project" value="UniProtKB-UniRule"/>
</dbReference>
<dbReference type="PANTHER" id="PTHR30591:SF1">
    <property type="entry name" value="RECBCD ENZYME SUBUNIT RECC"/>
    <property type="match status" value="1"/>
</dbReference>
<dbReference type="SUPFAM" id="SSF52540">
    <property type="entry name" value="P-loop containing nucleoside triphosphate hydrolases"/>
    <property type="match status" value="2"/>
</dbReference>
<accession>A0A9X0WDM0</accession>
<dbReference type="Gene3D" id="3.40.50.300">
    <property type="entry name" value="P-loop containing nucleotide triphosphate hydrolases"/>
    <property type="match status" value="2"/>
</dbReference>
<dbReference type="SUPFAM" id="SSF52980">
    <property type="entry name" value="Restriction endonuclease-like"/>
    <property type="match status" value="1"/>
</dbReference>
<proteinExistence type="inferred from homology"/>
<evidence type="ECO:0000256" key="2">
    <source>
        <dbReference type="ARBA" id="ARBA00022741"/>
    </source>
</evidence>
<dbReference type="InterPro" id="IPR027417">
    <property type="entry name" value="P-loop_NTPase"/>
</dbReference>
<feature type="domain" description="RecC C-terminal" evidence="11">
    <location>
        <begin position="912"/>
        <end position="1150"/>
    </location>
</feature>
<keyword evidence="7 10" id="KW-0067">ATP-binding</keyword>
<dbReference type="InterPro" id="IPR041500">
    <property type="entry name" value="RecC_C"/>
</dbReference>
<keyword evidence="2 10" id="KW-0547">Nucleotide-binding</keyword>
<keyword evidence="3 10" id="KW-0227">DNA damage</keyword>
<comment type="function">
    <text evidence="10">A helicase/nuclease that prepares dsDNA breaks (DSB) for recombinational DNA repair. Binds to DSBs and unwinds DNA via a highly rapid and processive ATP-dependent bidirectional helicase activity. Unwinds dsDNA until it encounters a Chi (crossover hotspot instigator) sequence from the 3' direction. Cuts ssDNA a few nucleotides 3' to the Chi site. The properties and activities of the enzyme are changed at Chi. The Chi-altered holoenzyme produces a long 3'-ssDNA overhang and facilitates RecA-binding to the ssDNA for homologous DNA recombination and repair. Holoenzyme degrades any linearized DNA that is unable to undergo homologous recombination. In the holoenzyme this subunit recognizes the wild-type Chi sequence, and when added to isolated RecB increases its ATP-dependent helicase processivity.</text>
</comment>
<dbReference type="GO" id="GO:0003678">
    <property type="term" value="F:DNA helicase activity"/>
    <property type="evidence" value="ECO:0007669"/>
    <property type="project" value="UniProtKB-UniRule"/>
</dbReference>
<dbReference type="NCBIfam" id="TIGR01450">
    <property type="entry name" value="recC"/>
    <property type="match status" value="1"/>
</dbReference>
<dbReference type="PIRSF" id="PIRSF000980">
    <property type="entry name" value="RecC"/>
    <property type="match status" value="1"/>
</dbReference>
<dbReference type="Gene3D" id="1.10.10.160">
    <property type="match status" value="1"/>
</dbReference>
<organism evidence="12 13">
    <name type="scientific">Lamprobacter modestohalophilus</name>
    <dbReference type="NCBI Taxonomy" id="1064514"/>
    <lineage>
        <taxon>Bacteria</taxon>
        <taxon>Pseudomonadati</taxon>
        <taxon>Pseudomonadota</taxon>
        <taxon>Gammaproteobacteria</taxon>
        <taxon>Chromatiales</taxon>
        <taxon>Chromatiaceae</taxon>
        <taxon>Lamprobacter</taxon>
    </lineage>
</organism>
<dbReference type="GO" id="GO:0009338">
    <property type="term" value="C:exodeoxyribonuclease V complex"/>
    <property type="evidence" value="ECO:0007669"/>
    <property type="project" value="InterPro"/>
</dbReference>
<dbReference type="GO" id="GO:0003677">
    <property type="term" value="F:DNA binding"/>
    <property type="evidence" value="ECO:0007669"/>
    <property type="project" value="UniProtKB-UniRule"/>
</dbReference>
<comment type="caution">
    <text evidence="12">The sequence shown here is derived from an EMBL/GenBank/DDBJ whole genome shotgun (WGS) entry which is preliminary data.</text>
</comment>
<evidence type="ECO:0000259" key="11">
    <source>
        <dbReference type="Pfam" id="PF17946"/>
    </source>
</evidence>
<dbReference type="PANTHER" id="PTHR30591">
    <property type="entry name" value="RECBCD ENZYME SUBUNIT RECC"/>
    <property type="match status" value="1"/>
</dbReference>
<keyword evidence="9 10" id="KW-0234">DNA repair</keyword>
<dbReference type="InterPro" id="IPR013986">
    <property type="entry name" value="DExx_box_DNA_helicase_dom_sf"/>
</dbReference>
<evidence type="ECO:0000256" key="6">
    <source>
        <dbReference type="ARBA" id="ARBA00022839"/>
    </source>
</evidence>
<comment type="miscellaneous">
    <text evidence="10">In the RecBCD complex, RecB has a slow 3'-5' helicase, an exonuclease activity and loads RecA onto ssDNA, RecD has a fast 5'-3' helicase activity, while RecC stimulates the ATPase and processivity of the RecB helicase and contributes to recognition of the Chi site.</text>
</comment>
<evidence type="ECO:0000256" key="5">
    <source>
        <dbReference type="ARBA" id="ARBA00022806"/>
    </source>
</evidence>
<dbReference type="Gene3D" id="3.40.50.10930">
    <property type="match status" value="1"/>
</dbReference>
<keyword evidence="4 10" id="KW-0378">Hydrolase</keyword>
<dbReference type="EMBL" id="NRRY01000064">
    <property type="protein sequence ID" value="MBK1621245.1"/>
    <property type="molecule type" value="Genomic_DNA"/>
</dbReference>
<evidence type="ECO:0000256" key="1">
    <source>
        <dbReference type="ARBA" id="ARBA00022722"/>
    </source>
</evidence>
<gene>
    <name evidence="10 12" type="primary">recC</name>
    <name evidence="12" type="ORF">CKO42_23070</name>
</gene>
<evidence type="ECO:0000256" key="10">
    <source>
        <dbReference type="HAMAP-Rule" id="MF_01486"/>
    </source>
</evidence>
<dbReference type="Gene3D" id="1.10.10.990">
    <property type="match status" value="1"/>
</dbReference>
<dbReference type="Pfam" id="PF17946">
    <property type="entry name" value="RecC_C"/>
    <property type="match status" value="1"/>
</dbReference>
<dbReference type="RefSeq" id="WP_200249737.1">
    <property type="nucleotide sequence ID" value="NZ_NRRY01000064.1"/>
</dbReference>
<evidence type="ECO:0000313" key="12">
    <source>
        <dbReference type="EMBL" id="MBK1621245.1"/>
    </source>
</evidence>
<keyword evidence="8 10" id="KW-0238">DNA-binding</keyword>
<comment type="similarity">
    <text evidence="10">Belongs to the RecC family.</text>
</comment>
<keyword evidence="5 10" id="KW-0347">Helicase</keyword>
<dbReference type="Proteomes" id="UP001138768">
    <property type="component" value="Unassembled WGS sequence"/>
</dbReference>